<feature type="transmembrane region" description="Helical" evidence="2">
    <location>
        <begin position="45"/>
        <end position="66"/>
    </location>
</feature>
<comment type="caution">
    <text evidence="4">The sequence shown here is derived from an EMBL/GenBank/DDBJ whole genome shotgun (WGS) entry which is preliminary data.</text>
</comment>
<feature type="region of interest" description="Disordered" evidence="1">
    <location>
        <begin position="1"/>
        <end position="40"/>
    </location>
</feature>
<dbReference type="Pfam" id="PF08666">
    <property type="entry name" value="SAF"/>
    <property type="match status" value="1"/>
</dbReference>
<dbReference type="InterPro" id="IPR013974">
    <property type="entry name" value="SAF"/>
</dbReference>
<keyword evidence="2" id="KW-1133">Transmembrane helix</keyword>
<proteinExistence type="predicted"/>
<gene>
    <name evidence="4" type="ORF">M8330_13295</name>
</gene>
<keyword evidence="2" id="KW-0812">Transmembrane</keyword>
<reference evidence="4" key="1">
    <citation type="submission" date="2022-05" db="EMBL/GenBank/DDBJ databases">
        <authorList>
            <person name="Tuo L."/>
        </authorList>
    </citation>
    <scope>NUCLEOTIDE SEQUENCE</scope>
    <source>
        <strain evidence="4">BSK12Z-4</strain>
    </source>
</reference>
<dbReference type="RefSeq" id="WP_250827725.1">
    <property type="nucleotide sequence ID" value="NZ_JAMOIL010000016.1"/>
</dbReference>
<sequence length="256" mass="25385">MSVDTSPSSTAGPTRTRRARAGSDRPPRRPDGRPALEAPRQRRPALAALALLLVVGGALVAGLVAVRMDSRTPVLAAATDLAPGTLLTAADVTEVSVSADGVALIPADLAGQVLDGTAYVEVPVTAGTLIDQSMLTRTPPIGEGRAIVSVPLSAAITPGAALRSGDLVQVVRTSGAAQGGAAGPVPLTEGLVVEITGGGSEDDLTAAATASVTLVVPESVAAEVVDAAGSDRAGLVLLDRGQSTDVDLRVLEGDGS</sequence>
<accession>A0A9X2IG73</accession>
<feature type="domain" description="SAF" evidence="3">
    <location>
        <begin position="72"/>
        <end position="136"/>
    </location>
</feature>
<name>A0A9X2IG73_9ACTN</name>
<keyword evidence="2" id="KW-0472">Membrane</keyword>
<evidence type="ECO:0000259" key="3">
    <source>
        <dbReference type="SMART" id="SM00858"/>
    </source>
</evidence>
<feature type="compositionally biased region" description="Basic and acidic residues" evidence="1">
    <location>
        <begin position="21"/>
        <end position="34"/>
    </location>
</feature>
<evidence type="ECO:0000313" key="4">
    <source>
        <dbReference type="EMBL" id="MCM0621264.1"/>
    </source>
</evidence>
<organism evidence="4 5">
    <name type="scientific">Nocardioides bruguierae</name>
    <dbReference type="NCBI Taxonomy" id="2945102"/>
    <lineage>
        <taxon>Bacteria</taxon>
        <taxon>Bacillati</taxon>
        <taxon>Actinomycetota</taxon>
        <taxon>Actinomycetes</taxon>
        <taxon>Propionibacteriales</taxon>
        <taxon>Nocardioidaceae</taxon>
        <taxon>Nocardioides</taxon>
    </lineage>
</organism>
<feature type="compositionally biased region" description="Low complexity" evidence="1">
    <location>
        <begin position="1"/>
        <end position="14"/>
    </location>
</feature>
<dbReference type="SMART" id="SM00858">
    <property type="entry name" value="SAF"/>
    <property type="match status" value="1"/>
</dbReference>
<evidence type="ECO:0000256" key="1">
    <source>
        <dbReference type="SAM" id="MobiDB-lite"/>
    </source>
</evidence>
<dbReference type="EMBL" id="JAMOIL010000016">
    <property type="protein sequence ID" value="MCM0621264.1"/>
    <property type="molecule type" value="Genomic_DNA"/>
</dbReference>
<evidence type="ECO:0000256" key="2">
    <source>
        <dbReference type="SAM" id="Phobius"/>
    </source>
</evidence>
<dbReference type="Proteomes" id="UP001139485">
    <property type="component" value="Unassembled WGS sequence"/>
</dbReference>
<keyword evidence="5" id="KW-1185">Reference proteome</keyword>
<evidence type="ECO:0000313" key="5">
    <source>
        <dbReference type="Proteomes" id="UP001139485"/>
    </source>
</evidence>
<dbReference type="CDD" id="cd11614">
    <property type="entry name" value="SAF_CpaB_FlgA_like"/>
    <property type="match status" value="1"/>
</dbReference>
<protein>
    <submittedName>
        <fullName evidence="4">SAF domain-containing protein</fullName>
    </submittedName>
</protein>
<dbReference type="AlphaFoldDB" id="A0A9X2IG73"/>